<name>A0AAV7SNC5_PLEWA</name>
<accession>A0AAV7SNC5</accession>
<organism evidence="2 3">
    <name type="scientific">Pleurodeles waltl</name>
    <name type="common">Iberian ribbed newt</name>
    <dbReference type="NCBI Taxonomy" id="8319"/>
    <lineage>
        <taxon>Eukaryota</taxon>
        <taxon>Metazoa</taxon>
        <taxon>Chordata</taxon>
        <taxon>Craniata</taxon>
        <taxon>Vertebrata</taxon>
        <taxon>Euteleostomi</taxon>
        <taxon>Amphibia</taxon>
        <taxon>Batrachia</taxon>
        <taxon>Caudata</taxon>
        <taxon>Salamandroidea</taxon>
        <taxon>Salamandridae</taxon>
        <taxon>Pleurodelinae</taxon>
        <taxon>Pleurodeles</taxon>
    </lineage>
</organism>
<feature type="compositionally biased region" description="Basic and acidic residues" evidence="1">
    <location>
        <begin position="14"/>
        <end position="24"/>
    </location>
</feature>
<feature type="region of interest" description="Disordered" evidence="1">
    <location>
        <begin position="1"/>
        <end position="27"/>
    </location>
</feature>
<dbReference type="AlphaFoldDB" id="A0AAV7SNC5"/>
<gene>
    <name evidence="2" type="ORF">NDU88_006022</name>
</gene>
<feature type="region of interest" description="Disordered" evidence="1">
    <location>
        <begin position="78"/>
        <end position="99"/>
    </location>
</feature>
<proteinExistence type="predicted"/>
<evidence type="ECO:0000256" key="1">
    <source>
        <dbReference type="SAM" id="MobiDB-lite"/>
    </source>
</evidence>
<dbReference type="Proteomes" id="UP001066276">
    <property type="component" value="Chromosome 4_2"/>
</dbReference>
<keyword evidence="3" id="KW-1185">Reference proteome</keyword>
<evidence type="ECO:0000313" key="3">
    <source>
        <dbReference type="Proteomes" id="UP001066276"/>
    </source>
</evidence>
<reference evidence="2" key="1">
    <citation type="journal article" date="2022" name="bioRxiv">
        <title>Sequencing and chromosome-scale assembly of the giantPleurodeles waltlgenome.</title>
        <authorList>
            <person name="Brown T."/>
            <person name="Elewa A."/>
            <person name="Iarovenko S."/>
            <person name="Subramanian E."/>
            <person name="Araus A.J."/>
            <person name="Petzold A."/>
            <person name="Susuki M."/>
            <person name="Suzuki K.-i.T."/>
            <person name="Hayashi T."/>
            <person name="Toyoda A."/>
            <person name="Oliveira C."/>
            <person name="Osipova E."/>
            <person name="Leigh N.D."/>
            <person name="Simon A."/>
            <person name="Yun M.H."/>
        </authorList>
    </citation>
    <scope>NUCLEOTIDE SEQUENCE</scope>
    <source>
        <strain evidence="2">20211129_DDA</strain>
        <tissue evidence="2">Liver</tissue>
    </source>
</reference>
<sequence>MAATGRNRPQEAANFDRDGEEAKEVVPGTRKVRLNETKPCAVSVRRYVAAFPGRASLCETPFLEEREAASRAGAVSLARRPPQNQGNGVRGWKACRSPL</sequence>
<comment type="caution">
    <text evidence="2">The sequence shown here is derived from an EMBL/GenBank/DDBJ whole genome shotgun (WGS) entry which is preliminary data.</text>
</comment>
<dbReference type="EMBL" id="JANPWB010000008">
    <property type="protein sequence ID" value="KAJ1165601.1"/>
    <property type="molecule type" value="Genomic_DNA"/>
</dbReference>
<evidence type="ECO:0000313" key="2">
    <source>
        <dbReference type="EMBL" id="KAJ1165601.1"/>
    </source>
</evidence>
<protein>
    <submittedName>
        <fullName evidence="2">Uncharacterized protein</fullName>
    </submittedName>
</protein>